<dbReference type="InterPro" id="IPR044862">
    <property type="entry name" value="Pro_4_hyd_alph_FE2OG_OXY"/>
</dbReference>
<dbReference type="AlphaFoldDB" id="A0A1Q9D3U4"/>
<evidence type="ECO:0000313" key="8">
    <source>
        <dbReference type="Proteomes" id="UP000186817"/>
    </source>
</evidence>
<dbReference type="GO" id="GO:0016705">
    <property type="term" value="F:oxidoreductase activity, acting on paired donors, with incorporation or reduction of molecular oxygen"/>
    <property type="evidence" value="ECO:0007669"/>
    <property type="project" value="InterPro"/>
</dbReference>
<keyword evidence="8" id="KW-1185">Reference proteome</keyword>
<dbReference type="PANTHER" id="PTHR10869">
    <property type="entry name" value="PROLYL 4-HYDROXYLASE ALPHA SUBUNIT"/>
    <property type="match status" value="1"/>
</dbReference>
<gene>
    <name evidence="7" type="primary">P4H7</name>
    <name evidence="7" type="ORF">AK812_SmicGene28662</name>
</gene>
<dbReference type="GO" id="GO:0051213">
    <property type="term" value="F:dioxygenase activity"/>
    <property type="evidence" value="ECO:0007669"/>
    <property type="project" value="UniProtKB-KW"/>
</dbReference>
<sequence length="230" mass="25377">MCSGFRKERSDPQLRAEPRAAAHVWRRLSSCDLSSAGWLLSSSPPCRLKEDFITEEEASSLLLGLRPDALAGRARRERGGVESRAEEQLRQRVAAAVGVEESLLEPTRFVRYSREGQAFEPHVDWIVDSADPQLAQLGQRVATALIFLTDLPEGVGGETDFPALGFAVTPKKGTGLLWPNVGADGTPLPDMIHEAMPMLQDGIEKIALNVWIRDRPLPRDMTILENLLQS</sequence>
<evidence type="ECO:0000259" key="6">
    <source>
        <dbReference type="SMART" id="SM00702"/>
    </source>
</evidence>
<dbReference type="OrthoDB" id="438220at2759"/>
<dbReference type="PANTHER" id="PTHR10869:SF246">
    <property type="entry name" value="TRANSMEMBRANE PROLYL 4-HYDROXYLASE"/>
    <property type="match status" value="1"/>
</dbReference>
<accession>A0A1Q9D3U4</accession>
<evidence type="ECO:0000313" key="7">
    <source>
        <dbReference type="EMBL" id="OLP89848.1"/>
    </source>
</evidence>
<dbReference type="InterPro" id="IPR045054">
    <property type="entry name" value="P4HA-like"/>
</dbReference>
<protein>
    <submittedName>
        <fullName evidence="7">Putative prolyl 4-hydroxylase 7</fullName>
    </submittedName>
</protein>
<keyword evidence="4" id="KW-0560">Oxidoreductase</keyword>
<dbReference type="SMART" id="SM00702">
    <property type="entry name" value="P4Hc"/>
    <property type="match status" value="1"/>
</dbReference>
<keyword evidence="2" id="KW-0479">Metal-binding</keyword>
<reference evidence="7 8" key="1">
    <citation type="submission" date="2016-02" db="EMBL/GenBank/DDBJ databases">
        <title>Genome analysis of coral dinoflagellate symbionts highlights evolutionary adaptations to a symbiotic lifestyle.</title>
        <authorList>
            <person name="Aranda M."/>
            <person name="Li Y."/>
            <person name="Liew Y.J."/>
            <person name="Baumgarten S."/>
            <person name="Simakov O."/>
            <person name="Wilson M."/>
            <person name="Piel J."/>
            <person name="Ashoor H."/>
            <person name="Bougouffa S."/>
            <person name="Bajic V.B."/>
            <person name="Ryu T."/>
            <person name="Ravasi T."/>
            <person name="Bayer T."/>
            <person name="Micklem G."/>
            <person name="Kim H."/>
            <person name="Bhak J."/>
            <person name="Lajeunesse T.C."/>
            <person name="Voolstra C.R."/>
        </authorList>
    </citation>
    <scope>NUCLEOTIDE SEQUENCE [LARGE SCALE GENOMIC DNA]</scope>
    <source>
        <strain evidence="7 8">CCMP2467</strain>
    </source>
</reference>
<keyword evidence="5" id="KW-0408">Iron</keyword>
<name>A0A1Q9D3U4_SYMMI</name>
<evidence type="ECO:0000256" key="3">
    <source>
        <dbReference type="ARBA" id="ARBA00022964"/>
    </source>
</evidence>
<keyword evidence="3" id="KW-0223">Dioxygenase</keyword>
<dbReference type="EMBL" id="LSRX01000740">
    <property type="protein sequence ID" value="OLP89848.1"/>
    <property type="molecule type" value="Genomic_DNA"/>
</dbReference>
<evidence type="ECO:0000256" key="4">
    <source>
        <dbReference type="ARBA" id="ARBA00023002"/>
    </source>
</evidence>
<dbReference type="Gene3D" id="2.60.120.620">
    <property type="entry name" value="q2cbj1_9rhob like domain"/>
    <property type="match status" value="1"/>
</dbReference>
<evidence type="ECO:0000256" key="2">
    <source>
        <dbReference type="ARBA" id="ARBA00022723"/>
    </source>
</evidence>
<comment type="caution">
    <text evidence="7">The sequence shown here is derived from an EMBL/GenBank/DDBJ whole genome shotgun (WGS) entry which is preliminary data.</text>
</comment>
<organism evidence="7 8">
    <name type="scientific">Symbiodinium microadriaticum</name>
    <name type="common">Dinoflagellate</name>
    <name type="synonym">Zooxanthella microadriatica</name>
    <dbReference type="NCBI Taxonomy" id="2951"/>
    <lineage>
        <taxon>Eukaryota</taxon>
        <taxon>Sar</taxon>
        <taxon>Alveolata</taxon>
        <taxon>Dinophyceae</taxon>
        <taxon>Suessiales</taxon>
        <taxon>Symbiodiniaceae</taxon>
        <taxon>Symbiodinium</taxon>
    </lineage>
</organism>
<feature type="domain" description="Prolyl 4-hydroxylase alpha subunit" evidence="6">
    <location>
        <begin position="44"/>
        <end position="213"/>
    </location>
</feature>
<evidence type="ECO:0000256" key="5">
    <source>
        <dbReference type="ARBA" id="ARBA00023004"/>
    </source>
</evidence>
<dbReference type="InterPro" id="IPR006620">
    <property type="entry name" value="Pro_4_hyd_alph"/>
</dbReference>
<dbReference type="GO" id="GO:0005506">
    <property type="term" value="F:iron ion binding"/>
    <property type="evidence" value="ECO:0007669"/>
    <property type="project" value="InterPro"/>
</dbReference>
<comment type="cofactor">
    <cofactor evidence="1">
        <name>L-ascorbate</name>
        <dbReference type="ChEBI" id="CHEBI:38290"/>
    </cofactor>
</comment>
<dbReference type="Proteomes" id="UP000186817">
    <property type="component" value="Unassembled WGS sequence"/>
</dbReference>
<proteinExistence type="predicted"/>
<dbReference type="GO" id="GO:0031418">
    <property type="term" value="F:L-ascorbic acid binding"/>
    <property type="evidence" value="ECO:0007669"/>
    <property type="project" value="InterPro"/>
</dbReference>
<dbReference type="Pfam" id="PF13640">
    <property type="entry name" value="2OG-FeII_Oxy_3"/>
    <property type="match status" value="1"/>
</dbReference>
<evidence type="ECO:0000256" key="1">
    <source>
        <dbReference type="ARBA" id="ARBA00001961"/>
    </source>
</evidence>